<evidence type="ECO:0000256" key="5">
    <source>
        <dbReference type="ARBA" id="ARBA00022553"/>
    </source>
</evidence>
<dbReference type="Gene3D" id="6.10.340.10">
    <property type="match status" value="1"/>
</dbReference>
<sequence length="480" mass="51833">MTIRTRILLVYLLLIGGSYLYLVSWILEGIRPRYLESMEESLVDTAALLASVVETSSTGTTPDAAQLRTAVDGAHRRQLDALIYGMRKTSIDLRVYVTDAQGIVLYDSDAGHDEGVDYSQWRDVARTLAGSYGARATRDDPDDESSLGIYVAAPIRSGDAIIGVLAVGKPTRNINELVAVARTRVLLAGLIGGVLVISAGIAFSVWLTTPLEKLTAYARAVRDGRPATLPRLAGREVGDLRRAFEEMRAALEGKDYVERYTQTLAHEIKAPLSAIRGAAELLAEDADMPPDQRAKFLANLRSESARIQQIVDKLLQLAALEARKHLSDVEPVDLNSLVREVASFGEPTRTARGLTLILPSADTEKLIVKGEKFLLTQALSNLLQNAAEFTPAGGTLTLSLTRSARHAVITLDDTGTGIADYALPQVFDRFYSLPRPAGGAKSTGLGLSFVREIAHLHGGEITVANRPDARGCRAVLTLPV</sequence>
<dbReference type="GO" id="GO:0000155">
    <property type="term" value="F:phosphorelay sensor kinase activity"/>
    <property type="evidence" value="ECO:0007669"/>
    <property type="project" value="InterPro"/>
</dbReference>
<dbReference type="EC" id="2.7.13.3" evidence="3"/>
<dbReference type="InterPro" id="IPR050428">
    <property type="entry name" value="TCS_sensor_his_kinase"/>
</dbReference>
<dbReference type="InterPro" id="IPR004358">
    <property type="entry name" value="Sig_transdc_His_kin-like_C"/>
</dbReference>
<keyword evidence="10" id="KW-0902">Two-component regulatory system</keyword>
<dbReference type="Gene3D" id="3.30.450.20">
    <property type="entry name" value="PAS domain"/>
    <property type="match status" value="1"/>
</dbReference>
<dbReference type="InterPro" id="IPR029151">
    <property type="entry name" value="Sensor-like_sf"/>
</dbReference>
<dbReference type="AlphaFoldDB" id="A0A556QS05"/>
<evidence type="ECO:0000259" key="13">
    <source>
        <dbReference type="PROSITE" id="PS50109"/>
    </source>
</evidence>
<dbReference type="SUPFAM" id="SSF55874">
    <property type="entry name" value="ATPase domain of HSP90 chaperone/DNA topoisomerase II/histidine kinase"/>
    <property type="match status" value="1"/>
</dbReference>
<dbReference type="PANTHER" id="PTHR45436">
    <property type="entry name" value="SENSOR HISTIDINE KINASE YKOH"/>
    <property type="match status" value="1"/>
</dbReference>
<evidence type="ECO:0000256" key="7">
    <source>
        <dbReference type="ARBA" id="ARBA00022692"/>
    </source>
</evidence>
<comment type="subcellular location">
    <subcellularLocation>
        <location evidence="2">Cell membrane</location>
        <topology evidence="2">Multi-pass membrane protein</topology>
    </subcellularLocation>
</comment>
<comment type="caution">
    <text evidence="15">The sequence shown here is derived from an EMBL/GenBank/DDBJ whole genome shotgun (WGS) entry which is preliminary data.</text>
</comment>
<dbReference type="Proteomes" id="UP000315648">
    <property type="component" value="Unassembled WGS sequence"/>
</dbReference>
<dbReference type="PRINTS" id="PR00344">
    <property type="entry name" value="BCTRLSENSOR"/>
</dbReference>
<evidence type="ECO:0000256" key="6">
    <source>
        <dbReference type="ARBA" id="ARBA00022679"/>
    </source>
</evidence>
<dbReference type="OrthoDB" id="9813151at2"/>
<dbReference type="InterPro" id="IPR036097">
    <property type="entry name" value="HisK_dim/P_sf"/>
</dbReference>
<comment type="catalytic activity">
    <reaction evidence="1">
        <text>ATP + protein L-histidine = ADP + protein N-phospho-L-histidine.</text>
        <dbReference type="EC" id="2.7.13.3"/>
    </reaction>
</comment>
<evidence type="ECO:0000259" key="14">
    <source>
        <dbReference type="PROSITE" id="PS50885"/>
    </source>
</evidence>
<dbReference type="Gene3D" id="3.30.565.10">
    <property type="entry name" value="Histidine kinase-like ATPase, C-terminal domain"/>
    <property type="match status" value="1"/>
</dbReference>
<proteinExistence type="predicted"/>
<dbReference type="GO" id="GO:0005886">
    <property type="term" value="C:plasma membrane"/>
    <property type="evidence" value="ECO:0007669"/>
    <property type="project" value="UniProtKB-SubCell"/>
</dbReference>
<dbReference type="PROSITE" id="PS50885">
    <property type="entry name" value="HAMP"/>
    <property type="match status" value="1"/>
</dbReference>
<feature type="transmembrane region" description="Helical" evidence="12">
    <location>
        <begin position="6"/>
        <end position="27"/>
    </location>
</feature>
<organism evidence="15 16">
    <name type="scientific">Rariglobus hedericola</name>
    <dbReference type="NCBI Taxonomy" id="2597822"/>
    <lineage>
        <taxon>Bacteria</taxon>
        <taxon>Pseudomonadati</taxon>
        <taxon>Verrucomicrobiota</taxon>
        <taxon>Opitutia</taxon>
        <taxon>Opitutales</taxon>
        <taxon>Opitutaceae</taxon>
        <taxon>Rariglobus</taxon>
    </lineage>
</organism>
<evidence type="ECO:0000313" key="15">
    <source>
        <dbReference type="EMBL" id="TSJ79426.1"/>
    </source>
</evidence>
<dbReference type="CDD" id="cd00082">
    <property type="entry name" value="HisKA"/>
    <property type="match status" value="1"/>
</dbReference>
<evidence type="ECO:0000256" key="9">
    <source>
        <dbReference type="ARBA" id="ARBA00022989"/>
    </source>
</evidence>
<dbReference type="InterPro" id="IPR005467">
    <property type="entry name" value="His_kinase_dom"/>
</dbReference>
<evidence type="ECO:0000256" key="8">
    <source>
        <dbReference type="ARBA" id="ARBA00022777"/>
    </source>
</evidence>
<dbReference type="Pfam" id="PF02518">
    <property type="entry name" value="HATPase_c"/>
    <property type="match status" value="1"/>
</dbReference>
<feature type="domain" description="HAMP" evidence="14">
    <location>
        <begin position="205"/>
        <end position="256"/>
    </location>
</feature>
<name>A0A556QS05_9BACT</name>
<dbReference type="SMART" id="SM00304">
    <property type="entry name" value="HAMP"/>
    <property type="match status" value="1"/>
</dbReference>
<dbReference type="InterPro" id="IPR003661">
    <property type="entry name" value="HisK_dim/P_dom"/>
</dbReference>
<dbReference type="SUPFAM" id="SSF103190">
    <property type="entry name" value="Sensory domain-like"/>
    <property type="match status" value="1"/>
</dbReference>
<keyword evidence="4" id="KW-1003">Cell membrane</keyword>
<evidence type="ECO:0000256" key="3">
    <source>
        <dbReference type="ARBA" id="ARBA00012438"/>
    </source>
</evidence>
<dbReference type="SUPFAM" id="SSF47384">
    <property type="entry name" value="Homodimeric domain of signal transducing histidine kinase"/>
    <property type="match status" value="1"/>
</dbReference>
<dbReference type="PANTHER" id="PTHR45436:SF10">
    <property type="entry name" value="HISTIDINE KINASE"/>
    <property type="match status" value="1"/>
</dbReference>
<dbReference type="NCBIfam" id="NF008312">
    <property type="entry name" value="PRK11100.1"/>
    <property type="match status" value="1"/>
</dbReference>
<keyword evidence="6 15" id="KW-0808">Transferase</keyword>
<dbReference type="Gene3D" id="1.10.287.130">
    <property type="match status" value="1"/>
</dbReference>
<evidence type="ECO:0000313" key="16">
    <source>
        <dbReference type="Proteomes" id="UP000315648"/>
    </source>
</evidence>
<evidence type="ECO:0000256" key="2">
    <source>
        <dbReference type="ARBA" id="ARBA00004651"/>
    </source>
</evidence>
<dbReference type="PROSITE" id="PS50109">
    <property type="entry name" value="HIS_KIN"/>
    <property type="match status" value="1"/>
</dbReference>
<evidence type="ECO:0000256" key="11">
    <source>
        <dbReference type="ARBA" id="ARBA00023136"/>
    </source>
</evidence>
<dbReference type="Pfam" id="PF00512">
    <property type="entry name" value="HisKA"/>
    <property type="match status" value="1"/>
</dbReference>
<keyword evidence="11 12" id="KW-0472">Membrane</keyword>
<evidence type="ECO:0000256" key="4">
    <source>
        <dbReference type="ARBA" id="ARBA00022475"/>
    </source>
</evidence>
<dbReference type="InterPro" id="IPR003660">
    <property type="entry name" value="HAMP_dom"/>
</dbReference>
<dbReference type="EMBL" id="VMBG01000001">
    <property type="protein sequence ID" value="TSJ79426.1"/>
    <property type="molecule type" value="Genomic_DNA"/>
</dbReference>
<feature type="domain" description="Histidine kinase" evidence="13">
    <location>
        <begin position="263"/>
        <end position="480"/>
    </location>
</feature>
<keyword evidence="5" id="KW-0597">Phosphoprotein</keyword>
<dbReference type="SMART" id="SM00387">
    <property type="entry name" value="HATPase_c"/>
    <property type="match status" value="1"/>
</dbReference>
<keyword evidence="7 12" id="KW-0812">Transmembrane</keyword>
<keyword evidence="8 15" id="KW-0418">Kinase</keyword>
<dbReference type="RefSeq" id="WP_144229967.1">
    <property type="nucleotide sequence ID" value="NZ_CBCRVV010000007.1"/>
</dbReference>
<evidence type="ECO:0000256" key="1">
    <source>
        <dbReference type="ARBA" id="ARBA00000085"/>
    </source>
</evidence>
<keyword evidence="9 12" id="KW-1133">Transmembrane helix</keyword>
<dbReference type="InterPro" id="IPR003594">
    <property type="entry name" value="HATPase_dom"/>
</dbReference>
<dbReference type="InterPro" id="IPR036890">
    <property type="entry name" value="HATPase_C_sf"/>
</dbReference>
<keyword evidence="16" id="KW-1185">Reference proteome</keyword>
<reference evidence="15 16" key="1">
    <citation type="submission" date="2019-07" db="EMBL/GenBank/DDBJ databases">
        <title>Description of 53C-WASEF.</title>
        <authorList>
            <person name="Pitt A."/>
            <person name="Hahn M.W."/>
        </authorList>
    </citation>
    <scope>NUCLEOTIDE SEQUENCE [LARGE SCALE GENOMIC DNA]</scope>
    <source>
        <strain evidence="15 16">53C-WASEF</strain>
    </source>
</reference>
<feature type="transmembrane region" description="Helical" evidence="12">
    <location>
        <begin position="185"/>
        <end position="207"/>
    </location>
</feature>
<accession>A0A556QS05</accession>
<evidence type="ECO:0000256" key="10">
    <source>
        <dbReference type="ARBA" id="ARBA00023012"/>
    </source>
</evidence>
<evidence type="ECO:0000256" key="12">
    <source>
        <dbReference type="SAM" id="Phobius"/>
    </source>
</evidence>
<dbReference type="CDD" id="cd06225">
    <property type="entry name" value="HAMP"/>
    <property type="match status" value="1"/>
</dbReference>
<protein>
    <recommendedName>
        <fullName evidence="3">histidine kinase</fullName>
        <ecNumber evidence="3">2.7.13.3</ecNumber>
    </recommendedName>
</protein>
<dbReference type="Pfam" id="PF00672">
    <property type="entry name" value="HAMP"/>
    <property type="match status" value="1"/>
</dbReference>
<dbReference type="SMART" id="SM00388">
    <property type="entry name" value="HisKA"/>
    <property type="match status" value="1"/>
</dbReference>
<gene>
    <name evidence="15" type="primary">creC</name>
    <name evidence="15" type="ORF">FPL22_09100</name>
</gene>